<dbReference type="GO" id="GO:0006396">
    <property type="term" value="P:RNA processing"/>
    <property type="evidence" value="ECO:0007669"/>
    <property type="project" value="InterPro"/>
</dbReference>
<reference evidence="3 4" key="1">
    <citation type="submission" date="2021-11" db="EMBL/GenBank/DDBJ databases">
        <title>Black yeast isolated from Biological Soil Crust.</title>
        <authorList>
            <person name="Kurbessoian T."/>
        </authorList>
    </citation>
    <scope>NUCLEOTIDE SEQUENCE [LARGE SCALE GENOMIC DNA]</scope>
    <source>
        <strain evidence="3 4">CCFEE 5522</strain>
    </source>
</reference>
<dbReference type="PROSITE" id="PS50142">
    <property type="entry name" value="RNASE_3_2"/>
    <property type="match status" value="1"/>
</dbReference>
<evidence type="ECO:0000259" key="2">
    <source>
        <dbReference type="PROSITE" id="PS50142"/>
    </source>
</evidence>
<dbReference type="GO" id="GO:0004525">
    <property type="term" value="F:ribonuclease III activity"/>
    <property type="evidence" value="ECO:0007669"/>
    <property type="project" value="InterPro"/>
</dbReference>
<comment type="caution">
    <text evidence="3">The sequence shown here is derived from an EMBL/GenBank/DDBJ whole genome shotgun (WGS) entry which is preliminary data.</text>
</comment>
<accession>A0AAV9JTA6</accession>
<evidence type="ECO:0000313" key="4">
    <source>
        <dbReference type="Proteomes" id="UP001324427"/>
    </source>
</evidence>
<dbReference type="AlphaFoldDB" id="A0AAV9JTA6"/>
<dbReference type="EMBL" id="JAVFHQ010000006">
    <property type="protein sequence ID" value="KAK4548764.1"/>
    <property type="molecule type" value="Genomic_DNA"/>
</dbReference>
<sequence length="226" mass="24808">MYGLRQHPQRLDRLGSFYRTINTAAPSQPLVSGPSVVQQASRGNQDHSIPQHATHKPLHFPSTPSPPALISPTHHPRLPQARAHIEGFLNYTFTDINWLEEALWAYRITMASTGKDLVEGNKRLAVVGDSGLTLVVVDHCIIGQGMTRDLADQCRKAWTSNESLCALSRAHEIAQFIEPNPGTAVSPLMRATAVEAILGAVFKDSGDDYKVLKRAVVGFGVLRERT</sequence>
<dbReference type="Gene3D" id="1.10.1520.10">
    <property type="entry name" value="Ribonuclease III domain"/>
    <property type="match status" value="1"/>
</dbReference>
<feature type="compositionally biased region" description="Polar residues" evidence="1">
    <location>
        <begin position="26"/>
        <end position="48"/>
    </location>
</feature>
<dbReference type="SUPFAM" id="SSF69065">
    <property type="entry name" value="RNase III domain-like"/>
    <property type="match status" value="1"/>
</dbReference>
<evidence type="ECO:0000256" key="1">
    <source>
        <dbReference type="SAM" id="MobiDB-lite"/>
    </source>
</evidence>
<name>A0AAV9JTA6_9PEZI</name>
<dbReference type="Proteomes" id="UP001324427">
    <property type="component" value="Unassembled WGS sequence"/>
</dbReference>
<gene>
    <name evidence="3" type="ORF">LTR36_008537</name>
</gene>
<dbReference type="CDD" id="cd00593">
    <property type="entry name" value="RIBOc"/>
    <property type="match status" value="1"/>
</dbReference>
<dbReference type="InterPro" id="IPR000999">
    <property type="entry name" value="RNase_III_dom"/>
</dbReference>
<protein>
    <recommendedName>
        <fullName evidence="2">RNase III domain-containing protein</fullName>
    </recommendedName>
</protein>
<feature type="region of interest" description="Disordered" evidence="1">
    <location>
        <begin position="26"/>
        <end position="75"/>
    </location>
</feature>
<feature type="domain" description="RNase III" evidence="2">
    <location>
        <begin position="82"/>
        <end position="206"/>
    </location>
</feature>
<evidence type="ECO:0000313" key="3">
    <source>
        <dbReference type="EMBL" id="KAK4548764.1"/>
    </source>
</evidence>
<proteinExistence type="predicted"/>
<dbReference type="InterPro" id="IPR036389">
    <property type="entry name" value="RNase_III_sf"/>
</dbReference>
<organism evidence="3 4">
    <name type="scientific">Oleoguttula mirabilis</name>
    <dbReference type="NCBI Taxonomy" id="1507867"/>
    <lineage>
        <taxon>Eukaryota</taxon>
        <taxon>Fungi</taxon>
        <taxon>Dikarya</taxon>
        <taxon>Ascomycota</taxon>
        <taxon>Pezizomycotina</taxon>
        <taxon>Dothideomycetes</taxon>
        <taxon>Dothideomycetidae</taxon>
        <taxon>Mycosphaerellales</taxon>
        <taxon>Teratosphaeriaceae</taxon>
        <taxon>Oleoguttula</taxon>
    </lineage>
</organism>
<dbReference type="Pfam" id="PF00636">
    <property type="entry name" value="Ribonuclease_3"/>
    <property type="match status" value="1"/>
</dbReference>
<keyword evidence="4" id="KW-1185">Reference proteome</keyword>